<name>A0A1G8CMT5_9PSEU</name>
<dbReference type="InterPro" id="IPR009081">
    <property type="entry name" value="PP-bd_ACP"/>
</dbReference>
<dbReference type="Pfam" id="PF00550">
    <property type="entry name" value="PP-binding"/>
    <property type="match status" value="1"/>
</dbReference>
<proteinExistence type="predicted"/>
<keyword evidence="3" id="KW-1185">Reference proteome</keyword>
<protein>
    <submittedName>
        <fullName evidence="2">Acyl carrier protein</fullName>
    </submittedName>
</protein>
<dbReference type="SUPFAM" id="SSF47336">
    <property type="entry name" value="ACP-like"/>
    <property type="match status" value="1"/>
</dbReference>
<dbReference type="STRING" id="200378.SAMN05216553_12330"/>
<evidence type="ECO:0000313" key="3">
    <source>
        <dbReference type="Proteomes" id="UP000199623"/>
    </source>
</evidence>
<reference evidence="3" key="1">
    <citation type="submission" date="2016-10" db="EMBL/GenBank/DDBJ databases">
        <authorList>
            <person name="Varghese N."/>
            <person name="Submissions S."/>
        </authorList>
    </citation>
    <scope>NUCLEOTIDE SEQUENCE [LARGE SCALE GENOMIC DNA]</scope>
    <source>
        <strain evidence="3">CGMCC 4.3506</strain>
    </source>
</reference>
<evidence type="ECO:0000259" key="1">
    <source>
        <dbReference type="PROSITE" id="PS50075"/>
    </source>
</evidence>
<sequence>MGAGVTVDRLAELLVSHFGAPADRVAGGVTFEELEFDSLALVELAMVAQKEFGVEVDEQEFTPEQSVAGAAELIDSRLPTA</sequence>
<dbReference type="Proteomes" id="UP000199623">
    <property type="component" value="Unassembled WGS sequence"/>
</dbReference>
<organism evidence="2 3">
    <name type="scientific">Lentzea fradiae</name>
    <dbReference type="NCBI Taxonomy" id="200378"/>
    <lineage>
        <taxon>Bacteria</taxon>
        <taxon>Bacillati</taxon>
        <taxon>Actinomycetota</taxon>
        <taxon>Actinomycetes</taxon>
        <taxon>Pseudonocardiales</taxon>
        <taxon>Pseudonocardiaceae</taxon>
        <taxon>Lentzea</taxon>
    </lineage>
</organism>
<dbReference type="InterPro" id="IPR036736">
    <property type="entry name" value="ACP-like_sf"/>
</dbReference>
<dbReference type="AlphaFoldDB" id="A0A1G8CMT5"/>
<accession>A0A1G8CMT5</accession>
<dbReference type="Gene3D" id="1.10.1200.10">
    <property type="entry name" value="ACP-like"/>
    <property type="match status" value="1"/>
</dbReference>
<gene>
    <name evidence="2" type="ORF">SAMN05216553_12330</name>
</gene>
<dbReference type="EMBL" id="FNCC01000023">
    <property type="protein sequence ID" value="SDH46662.1"/>
    <property type="molecule type" value="Genomic_DNA"/>
</dbReference>
<dbReference type="PROSITE" id="PS50075">
    <property type="entry name" value="CARRIER"/>
    <property type="match status" value="1"/>
</dbReference>
<evidence type="ECO:0000313" key="2">
    <source>
        <dbReference type="EMBL" id="SDH46662.1"/>
    </source>
</evidence>
<feature type="domain" description="Carrier" evidence="1">
    <location>
        <begin position="4"/>
        <end position="78"/>
    </location>
</feature>